<dbReference type="EMBL" id="JADCUA010000002">
    <property type="protein sequence ID" value="KAH9843162.1"/>
    <property type="molecule type" value="Genomic_DNA"/>
</dbReference>
<accession>A0ABQ8KWE3</accession>
<proteinExistence type="predicted"/>
<feature type="non-terminal residue" evidence="1">
    <location>
        <position position="1"/>
    </location>
</feature>
<evidence type="ECO:0000313" key="1">
    <source>
        <dbReference type="EMBL" id="KAH9843162.1"/>
    </source>
</evidence>
<comment type="caution">
    <text evidence="1">The sequence shown here is derived from an EMBL/GenBank/DDBJ whole genome shotgun (WGS) entry which is preliminary data.</text>
</comment>
<name>A0ABQ8KWE3_9APHY</name>
<gene>
    <name evidence="1" type="ORF">C8Q71DRAFT_878175</name>
</gene>
<dbReference type="RefSeq" id="XP_047784209.1">
    <property type="nucleotide sequence ID" value="XM_047928438.1"/>
</dbReference>
<reference evidence="1 2" key="1">
    <citation type="journal article" date="2021" name="Environ. Microbiol.">
        <title>Gene family expansions and transcriptome signatures uncover fungal adaptations to wood decay.</title>
        <authorList>
            <person name="Hage H."/>
            <person name="Miyauchi S."/>
            <person name="Viragh M."/>
            <person name="Drula E."/>
            <person name="Min B."/>
            <person name="Chaduli D."/>
            <person name="Navarro D."/>
            <person name="Favel A."/>
            <person name="Norest M."/>
            <person name="Lesage-Meessen L."/>
            <person name="Balint B."/>
            <person name="Merenyi Z."/>
            <person name="de Eugenio L."/>
            <person name="Morin E."/>
            <person name="Martinez A.T."/>
            <person name="Baldrian P."/>
            <person name="Stursova M."/>
            <person name="Martinez M.J."/>
            <person name="Novotny C."/>
            <person name="Magnuson J.K."/>
            <person name="Spatafora J.W."/>
            <person name="Maurice S."/>
            <person name="Pangilinan J."/>
            <person name="Andreopoulos W."/>
            <person name="LaButti K."/>
            <person name="Hundley H."/>
            <person name="Na H."/>
            <person name="Kuo A."/>
            <person name="Barry K."/>
            <person name="Lipzen A."/>
            <person name="Henrissat B."/>
            <person name="Riley R."/>
            <person name="Ahrendt S."/>
            <person name="Nagy L.G."/>
            <person name="Grigoriev I.V."/>
            <person name="Martin F."/>
            <person name="Rosso M.N."/>
        </authorList>
    </citation>
    <scope>NUCLEOTIDE SEQUENCE [LARGE SCALE GENOMIC DNA]</scope>
    <source>
        <strain evidence="1 2">CIRM-BRFM 1785</strain>
    </source>
</reference>
<dbReference type="GeneID" id="72009170"/>
<evidence type="ECO:0000313" key="2">
    <source>
        <dbReference type="Proteomes" id="UP000814176"/>
    </source>
</evidence>
<keyword evidence="2" id="KW-1185">Reference proteome</keyword>
<dbReference type="Proteomes" id="UP000814176">
    <property type="component" value="Unassembled WGS sequence"/>
</dbReference>
<protein>
    <submittedName>
        <fullName evidence="1">Uncharacterized protein</fullName>
    </submittedName>
</protein>
<organism evidence="1 2">
    <name type="scientific">Rhodofomes roseus</name>
    <dbReference type="NCBI Taxonomy" id="34475"/>
    <lineage>
        <taxon>Eukaryota</taxon>
        <taxon>Fungi</taxon>
        <taxon>Dikarya</taxon>
        <taxon>Basidiomycota</taxon>
        <taxon>Agaricomycotina</taxon>
        <taxon>Agaricomycetes</taxon>
        <taxon>Polyporales</taxon>
        <taxon>Rhodofomes</taxon>
    </lineage>
</organism>
<sequence>LVDDILSGRIELRHPKLDLPGLLRDGLRVEDWTFGLSVERALWADVLGWLVRCQLWYQVSQHVTPVTPSIHQAPESFSVNWHASEKHSYTGFEPPSANVELKKTPLLPSVVSAALPPAISLDGVAYTLMESSVKELQASLVPGTSLTLVFTTPGTTASFPSNNFVLAALPFLPRSGFKQTSQKQVHPTNQHGPWAPAPLFSSLPQILQLLTAGPNPLVVNSIVNISEAYASSLHAYVHALEEDRVATERFVQQHGVAHWRGERFFASWEAACLTNKLLERWAVVVRR</sequence>